<evidence type="ECO:0000259" key="7">
    <source>
        <dbReference type="Pfam" id="PF00361"/>
    </source>
</evidence>
<feature type="transmembrane region" description="Helical" evidence="6">
    <location>
        <begin position="280"/>
        <end position="305"/>
    </location>
</feature>
<proteinExistence type="predicted"/>
<evidence type="ECO:0000256" key="5">
    <source>
        <dbReference type="RuleBase" id="RU000320"/>
    </source>
</evidence>
<keyword evidence="2 5" id="KW-0812">Transmembrane</keyword>
<dbReference type="Proteomes" id="UP000037784">
    <property type="component" value="Unassembled WGS sequence"/>
</dbReference>
<feature type="transmembrane region" description="Helical" evidence="6">
    <location>
        <begin position="87"/>
        <end position="108"/>
    </location>
</feature>
<dbReference type="OrthoDB" id="9807568at2"/>
<dbReference type="GO" id="GO:0008137">
    <property type="term" value="F:NADH dehydrogenase (ubiquinone) activity"/>
    <property type="evidence" value="ECO:0007669"/>
    <property type="project" value="InterPro"/>
</dbReference>
<feature type="domain" description="NADH-Ubiquinone oxidoreductase (complex I) chain 5 N-terminal" evidence="8">
    <location>
        <begin position="71"/>
        <end position="121"/>
    </location>
</feature>
<evidence type="ECO:0000313" key="9">
    <source>
        <dbReference type="EMBL" id="GAP62214.1"/>
    </source>
</evidence>
<keyword evidence="9" id="KW-0560">Oxidoreductase</keyword>
<dbReference type="STRING" id="872965.SE16_04730"/>
<evidence type="ECO:0000313" key="12">
    <source>
        <dbReference type="Proteomes" id="UP000050502"/>
    </source>
</evidence>
<evidence type="ECO:0000313" key="10">
    <source>
        <dbReference type="EMBL" id="KPL89703.1"/>
    </source>
</evidence>
<dbReference type="NCBIfam" id="TIGR01974">
    <property type="entry name" value="NDH_I_L"/>
    <property type="match status" value="1"/>
</dbReference>
<feature type="transmembrane region" description="Helical" evidence="6">
    <location>
        <begin position="565"/>
        <end position="585"/>
    </location>
</feature>
<dbReference type="RefSeq" id="WP_054492132.1">
    <property type="nucleotide sequence ID" value="NZ_BBZA01000037.1"/>
</dbReference>
<sequence length="639" mass="69076">MATLVWLILLIPLAGVVANLALAKVLPKRTAGWLATAAVGVSFVLAVVLFMQVRGVLEEEHAFLTEPLYTWVLVDTLYVPIQLLVDQLSLLMVLVVTGVGFLIHVYSNGYMAHDDGIRRYFVYLNLFVFSMLLLVLGANYVLLFTGWELVGLCSYLLISFWYTDPKNAAAGRKAFIVNRIGDFGFALGVFLIWTTFGSLVYTDVFEAAGTAAPATLTLITLLLFVGATGKSAQLPLYVWLPDAMAGPTPVSALIHAATMVTAGVYMIARSHALYAAAPTTPLIVATIGALTAIFAASIAITQLDIKKVLAYSTVSQLGYMFLAVGVGAYVAAIFHLFTHAFFKALLFLGSGSVIHSMEHAAHETGEHIDPQDMRHMGGLLKRMPQTGWTFLIGAAALAGLPLTSGFFSKDEILAQTFFGGHTVLYLIGAITAFLTAFYSFRQFFMVFTGEPRSKAAEHAHESPAVMTVPLMILAVFALGAGLVFGLPLENGAIHHWLEPVFHDVLEHHEGGNPMLLIAISSVIALAGAGLAYAIYVRRAADPEALAARFAPLYRLSYNKFYVDELYGALFVRPFFALASFLAFVVDKLVIDGAVNGVATVLRLASEILRRLQMGYARAYALTMALGVLILVAYFLSGGF</sequence>
<feature type="transmembrane region" description="Helical" evidence="6">
    <location>
        <begin position="183"/>
        <end position="201"/>
    </location>
</feature>
<dbReference type="PRINTS" id="PR01435">
    <property type="entry name" value="NPOXDRDTASE5"/>
</dbReference>
<feature type="transmembrane region" description="Helical" evidence="6">
    <location>
        <begin position="317"/>
        <end position="342"/>
    </location>
</feature>
<feature type="transmembrane region" description="Helical" evidence="6">
    <location>
        <begin position="120"/>
        <end position="138"/>
    </location>
</feature>
<evidence type="ECO:0000256" key="6">
    <source>
        <dbReference type="SAM" id="Phobius"/>
    </source>
</evidence>
<dbReference type="GO" id="GO:0016020">
    <property type="term" value="C:membrane"/>
    <property type="evidence" value="ECO:0007669"/>
    <property type="project" value="UniProtKB-SubCell"/>
</dbReference>
<feature type="transmembrane region" description="Helical" evidence="6">
    <location>
        <begin position="423"/>
        <end position="444"/>
    </location>
</feature>
<dbReference type="Proteomes" id="UP000050502">
    <property type="component" value="Unassembled WGS sequence"/>
</dbReference>
<evidence type="ECO:0000256" key="1">
    <source>
        <dbReference type="ARBA" id="ARBA00004127"/>
    </source>
</evidence>
<feature type="transmembrane region" description="Helical" evidence="6">
    <location>
        <begin position="33"/>
        <end position="51"/>
    </location>
</feature>
<dbReference type="GO" id="GO:0003954">
    <property type="term" value="F:NADH dehydrogenase activity"/>
    <property type="evidence" value="ECO:0007669"/>
    <property type="project" value="TreeGrafter"/>
</dbReference>
<dbReference type="GO" id="GO:0042773">
    <property type="term" value="P:ATP synthesis coupled electron transport"/>
    <property type="evidence" value="ECO:0007669"/>
    <property type="project" value="InterPro"/>
</dbReference>
<feature type="transmembrane region" description="Helical" evidence="6">
    <location>
        <begin position="144"/>
        <end position="162"/>
    </location>
</feature>
<dbReference type="InterPro" id="IPR018393">
    <property type="entry name" value="NADHpl_OxRdtase_5_subgr"/>
</dbReference>
<organism evidence="9 11">
    <name type="scientific">Ardenticatena maritima</name>
    <dbReference type="NCBI Taxonomy" id="872965"/>
    <lineage>
        <taxon>Bacteria</taxon>
        <taxon>Bacillati</taxon>
        <taxon>Chloroflexota</taxon>
        <taxon>Ardenticatenia</taxon>
        <taxon>Ardenticatenales</taxon>
        <taxon>Ardenticatenaceae</taxon>
        <taxon>Ardenticatena</taxon>
    </lineage>
</organism>
<reference evidence="10 12" key="2">
    <citation type="submission" date="2015-07" db="EMBL/GenBank/DDBJ databases">
        <title>Whole genome sequence of Ardenticatena maritima DSM 23922.</title>
        <authorList>
            <person name="Hemp J."/>
            <person name="Ward L.M."/>
            <person name="Pace L.A."/>
            <person name="Fischer W.W."/>
        </authorList>
    </citation>
    <scope>NUCLEOTIDE SEQUENCE [LARGE SCALE GENOMIC DNA]</scope>
    <source>
        <strain evidence="10 12">110S</strain>
    </source>
</reference>
<feature type="transmembrane region" description="Helical" evidence="6">
    <location>
        <begin position="464"/>
        <end position="486"/>
    </location>
</feature>
<feature type="transmembrane region" description="Helical" evidence="6">
    <location>
        <begin position="618"/>
        <end position="636"/>
    </location>
</feature>
<comment type="subcellular location">
    <subcellularLocation>
        <location evidence="1">Endomembrane system</location>
        <topology evidence="1">Multi-pass membrane protein</topology>
    </subcellularLocation>
    <subcellularLocation>
        <location evidence="5">Membrane</location>
        <topology evidence="5">Multi-pass membrane protein</topology>
    </subcellularLocation>
</comment>
<dbReference type="EMBL" id="LGKN01000003">
    <property type="protein sequence ID" value="KPL89703.1"/>
    <property type="molecule type" value="Genomic_DNA"/>
</dbReference>
<feature type="transmembrane region" description="Helical" evidence="6">
    <location>
        <begin position="388"/>
        <end position="407"/>
    </location>
</feature>
<dbReference type="InterPro" id="IPR003945">
    <property type="entry name" value="NU5C-like"/>
</dbReference>
<comment type="caution">
    <text evidence="9">The sequence shown here is derived from an EMBL/GenBank/DDBJ whole genome shotgun (WGS) entry which is preliminary data.</text>
</comment>
<dbReference type="Pfam" id="PF00662">
    <property type="entry name" value="Proton_antipo_N"/>
    <property type="match status" value="1"/>
</dbReference>
<evidence type="ECO:0000313" key="11">
    <source>
        <dbReference type="Proteomes" id="UP000037784"/>
    </source>
</evidence>
<dbReference type="Gene3D" id="1.20.5.2700">
    <property type="match status" value="1"/>
</dbReference>
<dbReference type="PANTHER" id="PTHR42829:SF2">
    <property type="entry name" value="NADH-UBIQUINONE OXIDOREDUCTASE CHAIN 5"/>
    <property type="match status" value="1"/>
</dbReference>
<name>A0A0M9UBU4_9CHLR</name>
<feature type="transmembrane region" description="Helical" evidence="6">
    <location>
        <begin position="207"/>
        <end position="229"/>
    </location>
</feature>
<dbReference type="Pfam" id="PF00361">
    <property type="entry name" value="Proton_antipo_M"/>
    <property type="match status" value="1"/>
</dbReference>
<protein>
    <submittedName>
        <fullName evidence="9">NADH-quinone oxidoreductase subunit L</fullName>
        <ecNumber evidence="9">1.6.5.3</ecNumber>
    </submittedName>
</protein>
<dbReference type="PANTHER" id="PTHR42829">
    <property type="entry name" value="NADH-UBIQUINONE OXIDOREDUCTASE CHAIN 5"/>
    <property type="match status" value="1"/>
</dbReference>
<dbReference type="EC" id="1.6.5.3" evidence="9"/>
<reference evidence="11" key="3">
    <citation type="submission" date="2015-08" db="EMBL/GenBank/DDBJ databases">
        <title>Draft Genome Sequence of a Heterotrophic Facultative Anaerobic Bacterium Ardenticatena maritima Strain 110S.</title>
        <authorList>
            <person name="Kawaichi S."/>
            <person name="Yoshida T."/>
            <person name="Sako Y."/>
            <person name="Nakamura R."/>
        </authorList>
    </citation>
    <scope>NUCLEOTIDE SEQUENCE [LARGE SCALE GENOMIC DNA]</scope>
    <source>
        <strain evidence="11">110S</strain>
    </source>
</reference>
<dbReference type="InterPro" id="IPR001516">
    <property type="entry name" value="Proton_antipo_N"/>
</dbReference>
<dbReference type="PRINTS" id="PR01434">
    <property type="entry name" value="NADHDHGNASE5"/>
</dbReference>
<evidence type="ECO:0000259" key="8">
    <source>
        <dbReference type="Pfam" id="PF00662"/>
    </source>
</evidence>
<accession>A0A0M9UBU4</accession>
<feature type="domain" description="NADH:quinone oxidoreductase/Mrp antiporter transmembrane" evidence="7">
    <location>
        <begin position="139"/>
        <end position="435"/>
    </location>
</feature>
<evidence type="ECO:0000256" key="2">
    <source>
        <dbReference type="ARBA" id="ARBA00022692"/>
    </source>
</evidence>
<dbReference type="PATRIC" id="fig|872965.6.peg.920"/>
<dbReference type="InterPro" id="IPR001750">
    <property type="entry name" value="ND/Mrp_TM"/>
</dbReference>
<keyword evidence="4 6" id="KW-0472">Membrane</keyword>
<feature type="transmembrane region" description="Helical" evidence="6">
    <location>
        <begin position="515"/>
        <end position="535"/>
    </location>
</feature>
<dbReference type="NCBIfam" id="NF005141">
    <property type="entry name" value="PRK06590.1"/>
    <property type="match status" value="1"/>
</dbReference>
<keyword evidence="3 6" id="KW-1133">Transmembrane helix</keyword>
<dbReference type="EMBL" id="BBZA01000037">
    <property type="protein sequence ID" value="GAP62214.1"/>
    <property type="molecule type" value="Genomic_DNA"/>
</dbReference>
<evidence type="ECO:0000256" key="4">
    <source>
        <dbReference type="ARBA" id="ARBA00023136"/>
    </source>
</evidence>
<evidence type="ECO:0000256" key="3">
    <source>
        <dbReference type="ARBA" id="ARBA00022989"/>
    </source>
</evidence>
<dbReference type="AlphaFoldDB" id="A0A0M9UBU4"/>
<dbReference type="InParanoid" id="A0A0M9UBU4"/>
<dbReference type="FunCoup" id="A0A0M9UBU4">
    <property type="interactions" value="155"/>
</dbReference>
<keyword evidence="11" id="KW-1185">Reference proteome</keyword>
<reference evidence="9 11" key="1">
    <citation type="journal article" date="2015" name="Genome Announc.">
        <title>Draft Genome Sequence of a Heterotrophic Facultative Anaerobic Thermophilic Bacterium, Ardenticatena maritima Strain 110ST.</title>
        <authorList>
            <person name="Kawaichi S."/>
            <person name="Yoshida T."/>
            <person name="Sako Y."/>
            <person name="Nakamura R."/>
        </authorList>
    </citation>
    <scope>NUCLEOTIDE SEQUENCE [LARGE SCALE GENOMIC DNA]</scope>
    <source>
        <strain evidence="9 11">110S</strain>
    </source>
</reference>
<gene>
    <name evidence="9" type="primary">nuoL</name>
    <name evidence="9" type="ORF">ARMA_0637</name>
    <name evidence="10" type="ORF">SE16_04730</name>
</gene>
<dbReference type="GO" id="GO:0012505">
    <property type="term" value="C:endomembrane system"/>
    <property type="evidence" value="ECO:0007669"/>
    <property type="project" value="UniProtKB-SubCell"/>
</dbReference>
<dbReference type="GO" id="GO:0015990">
    <property type="term" value="P:electron transport coupled proton transport"/>
    <property type="evidence" value="ECO:0007669"/>
    <property type="project" value="TreeGrafter"/>
</dbReference>